<dbReference type="EMBL" id="CATQJL010000305">
    <property type="protein sequence ID" value="CAJ0601386.1"/>
    <property type="molecule type" value="Genomic_DNA"/>
</dbReference>
<evidence type="ECO:0000313" key="2">
    <source>
        <dbReference type="Proteomes" id="UP001176961"/>
    </source>
</evidence>
<dbReference type="Proteomes" id="UP001176961">
    <property type="component" value="Unassembled WGS sequence"/>
</dbReference>
<sequence length="132" mass="14752">MLACDNEESVNLDNLDTLCCDEDVSVIEGSEEEVVSMTDKRKELVTELQEKTQHVQSECEAEYTGNIVADELNICVLCDDTQPPLEDPEDEPVMEGADILWWSCTSCRAWVHKDCMQCRDCPVCGGVFEPTG</sequence>
<accession>A0AA36M7Q7</accession>
<evidence type="ECO:0000313" key="1">
    <source>
        <dbReference type="EMBL" id="CAJ0601386.1"/>
    </source>
</evidence>
<reference evidence="1" key="1">
    <citation type="submission" date="2023-07" db="EMBL/GenBank/DDBJ databases">
        <authorList>
            <consortium name="CYATHOMIX"/>
        </authorList>
    </citation>
    <scope>NUCLEOTIDE SEQUENCE</scope>
    <source>
        <strain evidence="1">N/A</strain>
    </source>
</reference>
<keyword evidence="2" id="KW-1185">Reference proteome</keyword>
<organism evidence="1 2">
    <name type="scientific">Cylicocyclus nassatus</name>
    <name type="common">Nematode worm</name>
    <dbReference type="NCBI Taxonomy" id="53992"/>
    <lineage>
        <taxon>Eukaryota</taxon>
        <taxon>Metazoa</taxon>
        <taxon>Ecdysozoa</taxon>
        <taxon>Nematoda</taxon>
        <taxon>Chromadorea</taxon>
        <taxon>Rhabditida</taxon>
        <taxon>Rhabditina</taxon>
        <taxon>Rhabditomorpha</taxon>
        <taxon>Strongyloidea</taxon>
        <taxon>Strongylidae</taxon>
        <taxon>Cylicocyclus</taxon>
    </lineage>
</organism>
<name>A0AA36M7Q7_CYLNA</name>
<protein>
    <submittedName>
        <fullName evidence="1">Uncharacterized protein</fullName>
    </submittedName>
</protein>
<dbReference type="AlphaFoldDB" id="A0AA36M7Q7"/>
<comment type="caution">
    <text evidence="1">The sequence shown here is derived from an EMBL/GenBank/DDBJ whole genome shotgun (WGS) entry which is preliminary data.</text>
</comment>
<gene>
    <name evidence="1" type="ORF">CYNAS_LOCUS13369</name>
</gene>
<proteinExistence type="predicted"/>